<dbReference type="Gene3D" id="3.30.1180.10">
    <property type="match status" value="1"/>
</dbReference>
<dbReference type="PANTHER" id="PTHR33434">
    <property type="entry name" value="DEGV DOMAIN-CONTAINING PROTEIN DR_1986-RELATED"/>
    <property type="match status" value="1"/>
</dbReference>
<keyword evidence="3" id="KW-1185">Reference proteome</keyword>
<dbReference type="STRING" id="1450648.CLORY_18410"/>
<keyword evidence="1" id="KW-0446">Lipid-binding</keyword>
<dbReference type="PANTHER" id="PTHR33434:SF2">
    <property type="entry name" value="FATTY ACID-BINDING PROTEIN TM_1468"/>
    <property type="match status" value="1"/>
</dbReference>
<gene>
    <name evidence="2" type="ORF">CLORY_18410</name>
</gene>
<dbReference type="InterPro" id="IPR050270">
    <property type="entry name" value="DegV_domain_contain"/>
</dbReference>
<comment type="caution">
    <text evidence="2">The sequence shown here is derived from an EMBL/GenBank/DDBJ whole genome shotgun (WGS) entry which is preliminary data.</text>
</comment>
<proteinExistence type="predicted"/>
<dbReference type="PROSITE" id="PS51482">
    <property type="entry name" value="DEGV"/>
    <property type="match status" value="1"/>
</dbReference>
<dbReference type="InterPro" id="IPR003797">
    <property type="entry name" value="DegV"/>
</dbReference>
<dbReference type="InterPro" id="IPR043168">
    <property type="entry name" value="DegV_C"/>
</dbReference>
<reference evidence="2 3" key="1">
    <citation type="submission" date="2017-03" db="EMBL/GenBank/DDBJ databases">
        <title>Genome sequence of Clostridium oryzae DSM 28571.</title>
        <authorList>
            <person name="Poehlein A."/>
            <person name="Daniel R."/>
        </authorList>
    </citation>
    <scope>NUCLEOTIDE SEQUENCE [LARGE SCALE GENOMIC DNA]</scope>
    <source>
        <strain evidence="2 3">DSM 28571</strain>
    </source>
</reference>
<dbReference type="SUPFAM" id="SSF82549">
    <property type="entry name" value="DAK1/DegV-like"/>
    <property type="match status" value="1"/>
</dbReference>
<dbReference type="GO" id="GO:0008289">
    <property type="term" value="F:lipid binding"/>
    <property type="evidence" value="ECO:0007669"/>
    <property type="project" value="UniProtKB-KW"/>
</dbReference>
<protein>
    <submittedName>
        <fullName evidence="2">DegV domain-containing protein</fullName>
    </submittedName>
</protein>
<evidence type="ECO:0000256" key="1">
    <source>
        <dbReference type="ARBA" id="ARBA00023121"/>
    </source>
</evidence>
<dbReference type="Gene3D" id="3.40.50.10170">
    <property type="match status" value="1"/>
</dbReference>
<dbReference type="RefSeq" id="WP_079423545.1">
    <property type="nucleotide sequence ID" value="NZ_MZGV01000016.1"/>
</dbReference>
<dbReference type="EMBL" id="MZGV01000016">
    <property type="protein sequence ID" value="OPJ62233.1"/>
    <property type="molecule type" value="Genomic_DNA"/>
</dbReference>
<dbReference type="NCBIfam" id="TIGR00762">
    <property type="entry name" value="DegV"/>
    <property type="match status" value="1"/>
</dbReference>
<accession>A0A1V4IQQ8</accession>
<dbReference type="AlphaFoldDB" id="A0A1V4IQQ8"/>
<organism evidence="2 3">
    <name type="scientific">Clostridium oryzae</name>
    <dbReference type="NCBI Taxonomy" id="1450648"/>
    <lineage>
        <taxon>Bacteria</taxon>
        <taxon>Bacillati</taxon>
        <taxon>Bacillota</taxon>
        <taxon>Clostridia</taxon>
        <taxon>Eubacteriales</taxon>
        <taxon>Clostridiaceae</taxon>
        <taxon>Clostridium</taxon>
    </lineage>
</organism>
<evidence type="ECO:0000313" key="3">
    <source>
        <dbReference type="Proteomes" id="UP000190080"/>
    </source>
</evidence>
<name>A0A1V4IQQ8_9CLOT</name>
<dbReference type="OrthoDB" id="9780216at2"/>
<dbReference type="Proteomes" id="UP000190080">
    <property type="component" value="Unassembled WGS sequence"/>
</dbReference>
<sequence length="285" mass="31224">MAVKILTDSTSYINGALKKELDITVVSLSVKFPDESFKETEIKNEDFYDLMEEKGIPISSQPPVGEIYDAMDKIVSAGNKLLCIFISSEMSGTYSTAHLAKNMILDKNPQAEINILDSRSNCMQLGFAAVIAARAAKIGKSLQEVTEEAKLNVKRSRFLFIPHNLKYLQKGGRIGRASALIGNFLKIIPVLTVEDGVTSILTKVRTKKSAVDTMVQRMESDISDYGLGEVVVHHINCIDEAKDLAERIQNSYGIPVTIVDIGPVIGVHVGPGAIGIAYYTKNDMR</sequence>
<evidence type="ECO:0000313" key="2">
    <source>
        <dbReference type="EMBL" id="OPJ62233.1"/>
    </source>
</evidence>
<dbReference type="Pfam" id="PF02645">
    <property type="entry name" value="DegV"/>
    <property type="match status" value="1"/>
</dbReference>